<dbReference type="InterPro" id="IPR046366">
    <property type="entry name" value="MPAB"/>
</dbReference>
<keyword evidence="1" id="KW-0067">ATP-binding</keyword>
<evidence type="ECO:0000313" key="1">
    <source>
        <dbReference type="EMBL" id="PSK46170.1"/>
    </source>
</evidence>
<keyword evidence="1" id="KW-0347">Helicase</keyword>
<sequence length="418" mass="48518">MDYVYTAVGLTTVYLYVVHVLRFGWVDSLSRRYNVVDRTSLGKLSLGDAFCIVREMIELEFPHMMGLSIGFALFKTYGIPEISSLLVSTGQLKRPETISKRVADTGTLVLEFVLNEPRSQRRQEAIARMNWLHSRYEKGGKIDNDALLYTLSLFALEPLRWIPEYEWRDLTDVERCAHGMVWKSIGDAMKIQYLPLASSTKQPEHPQAGSWLDCLQWLEELSEWSEQYEAQHQRFAESNKRLSYANIDLLLNNIPLDCFKNAGRLFYSSLLEDNLRAAIQFPEPSAANKRIMKGILALRAFLIRHFFLPRYDSFFRRDWIVRKTDSRSDRINMIEYITFPWYVKPSVWNRWGPYAWMTWFAGGAVPGDDVRYKPEGFKTFEVGPEASEGKGQDEMMADLDDIRRRAERSQCPFSSSVS</sequence>
<dbReference type="PANTHER" id="PTHR36124">
    <property type="match status" value="1"/>
</dbReference>
<keyword evidence="1" id="KW-0547">Nucleotide-binding</keyword>
<reference evidence="1 2" key="1">
    <citation type="submission" date="2017-05" db="EMBL/GenBank/DDBJ databases">
        <title>Draft genome sequence of Elsinoe australis.</title>
        <authorList>
            <person name="Cheng Q."/>
        </authorList>
    </citation>
    <scope>NUCLEOTIDE SEQUENCE [LARGE SCALE GENOMIC DNA]</scope>
    <source>
        <strain evidence="1 2">NL1</strain>
    </source>
</reference>
<evidence type="ECO:0000313" key="2">
    <source>
        <dbReference type="Proteomes" id="UP000243723"/>
    </source>
</evidence>
<gene>
    <name evidence="1" type="ORF">B9Z65_5138</name>
</gene>
<dbReference type="GO" id="GO:0004386">
    <property type="term" value="F:helicase activity"/>
    <property type="evidence" value="ECO:0007669"/>
    <property type="project" value="UniProtKB-KW"/>
</dbReference>
<accession>A0A2P7ZD90</accession>
<keyword evidence="1" id="KW-0378">Hydrolase</keyword>
<dbReference type="Proteomes" id="UP000243723">
    <property type="component" value="Unassembled WGS sequence"/>
</dbReference>
<keyword evidence="2" id="KW-1185">Reference proteome</keyword>
<dbReference type="PANTHER" id="PTHR36124:SF1">
    <property type="entry name" value="ER-BOUND OXYGENASE MPAB_MPAB'_RUBBER OXYGENASE CATALYTIC DOMAIN-CONTAINING PROTEIN"/>
    <property type="match status" value="1"/>
</dbReference>
<comment type="caution">
    <text evidence="1">The sequence shown here is derived from an EMBL/GenBank/DDBJ whole genome shotgun (WGS) entry which is preliminary data.</text>
</comment>
<dbReference type="EMBL" id="NHZQ01000236">
    <property type="protein sequence ID" value="PSK46170.1"/>
    <property type="molecule type" value="Genomic_DNA"/>
</dbReference>
<organism evidence="1 2">
    <name type="scientific">Elsinoe australis</name>
    <dbReference type="NCBI Taxonomy" id="40998"/>
    <lineage>
        <taxon>Eukaryota</taxon>
        <taxon>Fungi</taxon>
        <taxon>Dikarya</taxon>
        <taxon>Ascomycota</taxon>
        <taxon>Pezizomycotina</taxon>
        <taxon>Dothideomycetes</taxon>
        <taxon>Dothideomycetidae</taxon>
        <taxon>Myriangiales</taxon>
        <taxon>Elsinoaceae</taxon>
        <taxon>Elsinoe</taxon>
    </lineage>
</organism>
<dbReference type="GO" id="GO:0016491">
    <property type="term" value="F:oxidoreductase activity"/>
    <property type="evidence" value="ECO:0007669"/>
    <property type="project" value="InterPro"/>
</dbReference>
<name>A0A2P7ZD90_9PEZI</name>
<proteinExistence type="predicted"/>
<dbReference type="STRING" id="40998.A0A2P7ZD90"/>
<protein>
    <submittedName>
        <fullName evidence="1">DNA repair helicase RAD25</fullName>
    </submittedName>
</protein>
<dbReference type="AlphaFoldDB" id="A0A2P7ZD90"/>
<dbReference type="OrthoDB" id="545169at2759"/>